<dbReference type="InterPro" id="IPR052898">
    <property type="entry name" value="ACAD10-like"/>
</dbReference>
<dbReference type="GO" id="GO:0016740">
    <property type="term" value="F:transferase activity"/>
    <property type="evidence" value="ECO:0007669"/>
    <property type="project" value="UniProtKB-KW"/>
</dbReference>
<dbReference type="EMBL" id="CP022684">
    <property type="protein sequence ID" value="AUM11890.1"/>
    <property type="molecule type" value="Genomic_DNA"/>
</dbReference>
<evidence type="ECO:0000259" key="1">
    <source>
        <dbReference type="Pfam" id="PF01636"/>
    </source>
</evidence>
<sequence>MSEVLDQAGKVREGEELDPKIITDYVKSVVPDVQGDAVIKQFPGGASNLTYSVKFENKDYILRRPPFGTKAKSAHDMGREFKVMSKLKPVYAYVPDMISFCEEQGSPLDCEFYIMDRLVGIIPRADMPKGVELTPEQARKLSENFVDRFVELHGVDYEAAGLQDLGKGDGYVVRQIEGWSKRFLAAKTDDVPDFEKIMAWLHSNIKDQIKVCVIHNDYRMDNVVLSPTDPTEVIGVLDWEMATLGDPLMDLGNSLAYWVEANDPPAHQMMRRQPTHLPGMMTRDEVVAHYCAKTGLRAEDFLFYRVYGVFRLAVILQQIYYRFYHGQTKDQRFSAFGMMVKLLEEQCNELLQEAGEF</sequence>
<dbReference type="Pfam" id="PF01636">
    <property type="entry name" value="APH"/>
    <property type="match status" value="1"/>
</dbReference>
<organism evidence="2 3">
    <name type="scientific">Ketobacter alkanivorans</name>
    <dbReference type="NCBI Taxonomy" id="1917421"/>
    <lineage>
        <taxon>Bacteria</taxon>
        <taxon>Pseudomonadati</taxon>
        <taxon>Pseudomonadota</taxon>
        <taxon>Gammaproteobacteria</taxon>
        <taxon>Pseudomonadales</taxon>
        <taxon>Ketobacteraceae</taxon>
        <taxon>Ketobacter</taxon>
    </lineage>
</organism>
<dbReference type="AlphaFoldDB" id="A0A2K9LI23"/>
<dbReference type="PANTHER" id="PTHR47829:SF1">
    <property type="entry name" value="HAD FAMILY PHOSPHATASE"/>
    <property type="match status" value="1"/>
</dbReference>
<dbReference type="SUPFAM" id="SSF56112">
    <property type="entry name" value="Protein kinase-like (PK-like)"/>
    <property type="match status" value="1"/>
</dbReference>
<dbReference type="RefSeq" id="WP_101893228.1">
    <property type="nucleotide sequence ID" value="NZ_CP022684.1"/>
</dbReference>
<dbReference type="Gene3D" id="3.30.200.20">
    <property type="entry name" value="Phosphorylase Kinase, domain 1"/>
    <property type="match status" value="1"/>
</dbReference>
<dbReference type="Gene3D" id="3.90.1200.10">
    <property type="match status" value="1"/>
</dbReference>
<dbReference type="InterPro" id="IPR002575">
    <property type="entry name" value="Aminoglycoside_PTrfase"/>
</dbReference>
<evidence type="ECO:0000313" key="2">
    <source>
        <dbReference type="EMBL" id="AUM11890.1"/>
    </source>
</evidence>
<dbReference type="OrthoDB" id="3806873at2"/>
<keyword evidence="3" id="KW-1185">Reference proteome</keyword>
<dbReference type="InterPro" id="IPR011009">
    <property type="entry name" value="Kinase-like_dom_sf"/>
</dbReference>
<dbReference type="PANTHER" id="PTHR47829">
    <property type="entry name" value="HYDROLASE, PUTATIVE (AFU_ORTHOLOGUE AFUA_1G12880)-RELATED"/>
    <property type="match status" value="1"/>
</dbReference>
<keyword evidence="2" id="KW-0808">Transferase</keyword>
<dbReference type="Proteomes" id="UP000235116">
    <property type="component" value="Chromosome"/>
</dbReference>
<dbReference type="KEGG" id="kak:Kalk_05375"/>
<feature type="domain" description="Aminoglycoside phosphotransferase" evidence="1">
    <location>
        <begin position="39"/>
        <end position="272"/>
    </location>
</feature>
<gene>
    <name evidence="2" type="ORF">Kalk_05375</name>
</gene>
<proteinExistence type="predicted"/>
<dbReference type="CDD" id="cd05154">
    <property type="entry name" value="ACAD10_11_N-like"/>
    <property type="match status" value="1"/>
</dbReference>
<protein>
    <submittedName>
        <fullName evidence="2">Phosphotransferase family protein</fullName>
    </submittedName>
</protein>
<dbReference type="InterPro" id="IPR041726">
    <property type="entry name" value="ACAD10_11_N"/>
</dbReference>
<evidence type="ECO:0000313" key="3">
    <source>
        <dbReference type="Proteomes" id="UP000235116"/>
    </source>
</evidence>
<reference evidence="3" key="1">
    <citation type="submission" date="2017-08" db="EMBL/GenBank/DDBJ databases">
        <title>Direct submision.</title>
        <authorList>
            <person name="Kim S.-J."/>
            <person name="Rhee S.-K."/>
        </authorList>
    </citation>
    <scope>NUCLEOTIDE SEQUENCE [LARGE SCALE GENOMIC DNA]</scope>
    <source>
        <strain evidence="3">GI5</strain>
    </source>
</reference>
<accession>A0A2K9LI23</accession>
<name>A0A2K9LI23_9GAMM</name>